<comment type="caution">
    <text evidence="4">The sequence shown here is derived from an EMBL/GenBank/DDBJ whole genome shotgun (WGS) entry which is preliminary data.</text>
</comment>
<dbReference type="Pfam" id="PF01553">
    <property type="entry name" value="Acyltransferase"/>
    <property type="match status" value="1"/>
</dbReference>
<evidence type="ECO:0000313" key="4">
    <source>
        <dbReference type="EMBL" id="GAA3036120.1"/>
    </source>
</evidence>
<sequence length="260" mass="28080">MEPVYRTLELIAFGLRGVQGLRIDRRGSDNIPASGGAVLAINHTGYLDFLAVALGVEARGRRIRFMIKSEMMDIAIMRFLINHTKTVPVDRSAGHEAYATAVDSLRSGELLGVYPEATISRSFEIKELKSGAVRMAAAAGVPVIPVICWGAHRVWTKGGIRKIGYTRFPVVLEYGSPIDVSGVALDSTASVDEKVSQVRETMSTMLHAIQDEYPHPAGEPWVPARLGGSAPTADEAKVIEDDEAARKAALRAAKRESGRG</sequence>
<dbReference type="Proteomes" id="UP001501035">
    <property type="component" value="Unassembled WGS sequence"/>
</dbReference>
<evidence type="ECO:0000259" key="3">
    <source>
        <dbReference type="SMART" id="SM00563"/>
    </source>
</evidence>
<dbReference type="PANTHER" id="PTHR10434:SF55">
    <property type="entry name" value="POSSIBLE ACYLTRANSFERASE"/>
    <property type="match status" value="1"/>
</dbReference>
<gene>
    <name evidence="4" type="ORF">GCM10010528_16020</name>
</gene>
<reference evidence="5" key="1">
    <citation type="journal article" date="2019" name="Int. J. Syst. Evol. Microbiol.">
        <title>The Global Catalogue of Microorganisms (GCM) 10K type strain sequencing project: providing services to taxonomists for standard genome sequencing and annotation.</title>
        <authorList>
            <consortium name="The Broad Institute Genomics Platform"/>
            <consortium name="The Broad Institute Genome Sequencing Center for Infectious Disease"/>
            <person name="Wu L."/>
            <person name="Ma J."/>
        </authorList>
    </citation>
    <scope>NUCLEOTIDE SEQUENCE [LARGE SCALE GENOMIC DNA]</scope>
    <source>
        <strain evidence="5">JCM 14234</strain>
    </source>
</reference>
<dbReference type="RefSeq" id="WP_290713256.1">
    <property type="nucleotide sequence ID" value="NZ_BAAAVS010000023.1"/>
</dbReference>
<keyword evidence="5" id="KW-1185">Reference proteome</keyword>
<protein>
    <submittedName>
        <fullName evidence="4">Lysophospholipid acyltransferase family protein</fullName>
    </submittedName>
</protein>
<dbReference type="PANTHER" id="PTHR10434">
    <property type="entry name" value="1-ACYL-SN-GLYCEROL-3-PHOSPHATE ACYLTRANSFERASE"/>
    <property type="match status" value="1"/>
</dbReference>
<proteinExistence type="predicted"/>
<organism evidence="4 5">
    <name type="scientific">Gordonia defluvii</name>
    <dbReference type="NCBI Taxonomy" id="283718"/>
    <lineage>
        <taxon>Bacteria</taxon>
        <taxon>Bacillati</taxon>
        <taxon>Actinomycetota</taxon>
        <taxon>Actinomycetes</taxon>
        <taxon>Mycobacteriales</taxon>
        <taxon>Gordoniaceae</taxon>
        <taxon>Gordonia</taxon>
    </lineage>
</organism>
<dbReference type="EMBL" id="BAAAVS010000023">
    <property type="protein sequence ID" value="GAA3036120.1"/>
    <property type="molecule type" value="Genomic_DNA"/>
</dbReference>
<dbReference type="SUPFAM" id="SSF69593">
    <property type="entry name" value="Glycerol-3-phosphate (1)-acyltransferase"/>
    <property type="match status" value="1"/>
</dbReference>
<evidence type="ECO:0000313" key="5">
    <source>
        <dbReference type="Proteomes" id="UP001501035"/>
    </source>
</evidence>
<dbReference type="GO" id="GO:0016746">
    <property type="term" value="F:acyltransferase activity"/>
    <property type="evidence" value="ECO:0007669"/>
    <property type="project" value="UniProtKB-KW"/>
</dbReference>
<dbReference type="InterPro" id="IPR002123">
    <property type="entry name" value="Plipid/glycerol_acylTrfase"/>
</dbReference>
<dbReference type="SMART" id="SM00563">
    <property type="entry name" value="PlsC"/>
    <property type="match status" value="1"/>
</dbReference>
<keyword evidence="2 4" id="KW-0012">Acyltransferase</keyword>
<name>A0ABP6LD26_9ACTN</name>
<feature type="domain" description="Phospholipid/glycerol acyltransferase" evidence="3">
    <location>
        <begin position="37"/>
        <end position="151"/>
    </location>
</feature>
<evidence type="ECO:0000256" key="1">
    <source>
        <dbReference type="ARBA" id="ARBA00022679"/>
    </source>
</evidence>
<evidence type="ECO:0000256" key="2">
    <source>
        <dbReference type="ARBA" id="ARBA00023315"/>
    </source>
</evidence>
<accession>A0ABP6LD26</accession>
<dbReference type="CDD" id="cd07989">
    <property type="entry name" value="LPLAT_AGPAT-like"/>
    <property type="match status" value="1"/>
</dbReference>
<keyword evidence="1" id="KW-0808">Transferase</keyword>